<protein>
    <recommendedName>
        <fullName evidence="10">RagB/SusD family nutrient uptake outer membrane protein</fullName>
    </recommendedName>
</protein>
<dbReference type="InterPro" id="IPR011990">
    <property type="entry name" value="TPR-like_helical_dom_sf"/>
</dbReference>
<dbReference type="EMBL" id="BMJC01000001">
    <property type="protein sequence ID" value="GGA81473.1"/>
    <property type="molecule type" value="Genomic_DNA"/>
</dbReference>
<evidence type="ECO:0000256" key="3">
    <source>
        <dbReference type="ARBA" id="ARBA00022729"/>
    </source>
</evidence>
<dbReference type="CDD" id="cd08977">
    <property type="entry name" value="SusD"/>
    <property type="match status" value="1"/>
</dbReference>
<dbReference type="InterPro" id="IPR033985">
    <property type="entry name" value="SusD-like_N"/>
</dbReference>
<evidence type="ECO:0008006" key="10">
    <source>
        <dbReference type="Google" id="ProtNLM"/>
    </source>
</evidence>
<evidence type="ECO:0000259" key="6">
    <source>
        <dbReference type="Pfam" id="PF07980"/>
    </source>
</evidence>
<dbReference type="InterPro" id="IPR012944">
    <property type="entry name" value="SusD_RagB_dom"/>
</dbReference>
<comment type="caution">
    <text evidence="8">The sequence shown here is derived from an EMBL/GenBank/DDBJ whole genome shotgun (WGS) entry which is preliminary data.</text>
</comment>
<evidence type="ECO:0000313" key="8">
    <source>
        <dbReference type="EMBL" id="GGA81473.1"/>
    </source>
</evidence>
<evidence type="ECO:0000256" key="1">
    <source>
        <dbReference type="ARBA" id="ARBA00004442"/>
    </source>
</evidence>
<dbReference type="GO" id="GO:0009279">
    <property type="term" value="C:cell outer membrane"/>
    <property type="evidence" value="ECO:0007669"/>
    <property type="project" value="UniProtKB-SubCell"/>
</dbReference>
<comment type="subcellular location">
    <subcellularLocation>
        <location evidence="1">Cell outer membrane</location>
    </subcellularLocation>
</comment>
<reference evidence="8" key="1">
    <citation type="journal article" date="2014" name="Int. J. Syst. Evol. Microbiol.">
        <title>Complete genome sequence of Corynebacterium casei LMG S-19264T (=DSM 44701T), isolated from a smear-ripened cheese.</title>
        <authorList>
            <consortium name="US DOE Joint Genome Institute (JGI-PGF)"/>
            <person name="Walter F."/>
            <person name="Albersmeier A."/>
            <person name="Kalinowski J."/>
            <person name="Ruckert C."/>
        </authorList>
    </citation>
    <scope>NUCLEOTIDE SEQUENCE</scope>
    <source>
        <strain evidence="8">CGMCC 1.15448</strain>
    </source>
</reference>
<evidence type="ECO:0000256" key="4">
    <source>
        <dbReference type="ARBA" id="ARBA00023136"/>
    </source>
</evidence>
<accession>A0A8J2XQ35</accession>
<reference evidence="8" key="2">
    <citation type="submission" date="2020-09" db="EMBL/GenBank/DDBJ databases">
        <authorList>
            <person name="Sun Q."/>
            <person name="Zhou Y."/>
        </authorList>
    </citation>
    <scope>NUCLEOTIDE SEQUENCE</scope>
    <source>
        <strain evidence="8">CGMCC 1.15448</strain>
    </source>
</reference>
<dbReference type="Pfam" id="PF07980">
    <property type="entry name" value="SusD_RagB"/>
    <property type="match status" value="1"/>
</dbReference>
<dbReference type="PROSITE" id="PS51257">
    <property type="entry name" value="PROKAR_LIPOPROTEIN"/>
    <property type="match status" value="1"/>
</dbReference>
<keyword evidence="9" id="KW-1185">Reference proteome</keyword>
<evidence type="ECO:0000256" key="5">
    <source>
        <dbReference type="ARBA" id="ARBA00023237"/>
    </source>
</evidence>
<name>A0A8J2XQ35_9BACT</name>
<dbReference type="AlphaFoldDB" id="A0A8J2XQ35"/>
<keyword evidence="5" id="KW-0998">Cell outer membrane</keyword>
<evidence type="ECO:0000259" key="7">
    <source>
        <dbReference type="Pfam" id="PF14322"/>
    </source>
</evidence>
<evidence type="ECO:0000313" key="9">
    <source>
        <dbReference type="Proteomes" id="UP000607559"/>
    </source>
</evidence>
<dbReference type="RefSeq" id="WP_188927398.1">
    <property type="nucleotide sequence ID" value="NZ_BMJC01000001.1"/>
</dbReference>
<keyword evidence="3" id="KW-0732">Signal</keyword>
<dbReference type="Gene3D" id="1.25.40.390">
    <property type="match status" value="1"/>
</dbReference>
<organism evidence="8 9">
    <name type="scientific">Puia dinghuensis</name>
    <dbReference type="NCBI Taxonomy" id="1792502"/>
    <lineage>
        <taxon>Bacteria</taxon>
        <taxon>Pseudomonadati</taxon>
        <taxon>Bacteroidota</taxon>
        <taxon>Chitinophagia</taxon>
        <taxon>Chitinophagales</taxon>
        <taxon>Chitinophagaceae</taxon>
        <taxon>Puia</taxon>
    </lineage>
</organism>
<feature type="domain" description="RagB/SusD" evidence="6">
    <location>
        <begin position="357"/>
        <end position="451"/>
    </location>
</feature>
<keyword evidence="4" id="KW-0472">Membrane</keyword>
<dbReference type="SUPFAM" id="SSF48452">
    <property type="entry name" value="TPR-like"/>
    <property type="match status" value="1"/>
</dbReference>
<feature type="domain" description="SusD-like N-terminal" evidence="7">
    <location>
        <begin position="71"/>
        <end position="239"/>
    </location>
</feature>
<gene>
    <name evidence="8" type="ORF">GCM10011511_00520</name>
</gene>
<dbReference type="Proteomes" id="UP000607559">
    <property type="component" value="Unassembled WGS sequence"/>
</dbReference>
<proteinExistence type="inferred from homology"/>
<comment type="similarity">
    <text evidence="2">Belongs to the SusD family.</text>
</comment>
<evidence type="ECO:0000256" key="2">
    <source>
        <dbReference type="ARBA" id="ARBA00006275"/>
    </source>
</evidence>
<sequence>MKKYNNHIVALLLAVAALGSCQRSDLYPVPQTSVADVSAFSTAGRIQSQVLSLYGALKAGGFYGGRYLISGDIKADNFINEQSNNVTGYDVWQELPTNSSTMVLNFWSAAYLTINDCNLFIDGMNASGSTVVGSTLAGNYIAEAKLIRALSYYSLLQYYALPYANGNGVNKGLPLRLHGIKSGGYSLLARSPVDSVYLQIISDLNDAEAGLPISNGSAYNNVTRAHRNTAIALKTRVYLTMQNYNSVITEANKIVSASAPFTSPSGVTFALQSEITKVFAPPYTTSESIFSLPMSATTGDNPGTQNQLGFYFSPSKAAGGTGNGEYSLNASGVIADPNWLATDRRWAFIASSAGGKKWLNKYPAPSPYTDYPIVIRYSEVLLSLAEARVRSTSTVDPQAVALLNAVRHRSDAATTYTVASFASATSLINAILEERNIEFLGEGLRNNDMMRLLLPLPTHGNIPQKNPGDGGYIWPISATELNLNTLCTDN</sequence>
<dbReference type="Pfam" id="PF14322">
    <property type="entry name" value="SusD-like_3"/>
    <property type="match status" value="1"/>
</dbReference>